<accession>A0A4C1ULA2</accession>
<name>A0A4C1ULA2_EUMVA</name>
<comment type="caution">
    <text evidence="2">The sequence shown here is derived from an EMBL/GenBank/DDBJ whole genome shotgun (WGS) entry which is preliminary data.</text>
</comment>
<gene>
    <name evidence="2" type="ORF">EVAR_77244_1</name>
</gene>
<sequence>MQDRHVTYREIKASVGINLKTKICCPISRKKKVANALYSPVRRTCPARHLASTYLGELRIPIAAKGLRSCSRPTDRGRRPPSSKYYGMSMDLTV</sequence>
<keyword evidence="3" id="KW-1185">Reference proteome</keyword>
<dbReference type="EMBL" id="BGZK01000191">
    <property type="protein sequence ID" value="GBP27231.1"/>
    <property type="molecule type" value="Genomic_DNA"/>
</dbReference>
<evidence type="ECO:0000313" key="2">
    <source>
        <dbReference type="EMBL" id="GBP27231.1"/>
    </source>
</evidence>
<dbReference type="AlphaFoldDB" id="A0A4C1ULA2"/>
<feature type="region of interest" description="Disordered" evidence="1">
    <location>
        <begin position="69"/>
        <end position="94"/>
    </location>
</feature>
<dbReference type="Proteomes" id="UP000299102">
    <property type="component" value="Unassembled WGS sequence"/>
</dbReference>
<organism evidence="2 3">
    <name type="scientific">Eumeta variegata</name>
    <name type="common">Bagworm moth</name>
    <name type="synonym">Eumeta japonica</name>
    <dbReference type="NCBI Taxonomy" id="151549"/>
    <lineage>
        <taxon>Eukaryota</taxon>
        <taxon>Metazoa</taxon>
        <taxon>Ecdysozoa</taxon>
        <taxon>Arthropoda</taxon>
        <taxon>Hexapoda</taxon>
        <taxon>Insecta</taxon>
        <taxon>Pterygota</taxon>
        <taxon>Neoptera</taxon>
        <taxon>Endopterygota</taxon>
        <taxon>Lepidoptera</taxon>
        <taxon>Glossata</taxon>
        <taxon>Ditrysia</taxon>
        <taxon>Tineoidea</taxon>
        <taxon>Psychidae</taxon>
        <taxon>Oiketicinae</taxon>
        <taxon>Eumeta</taxon>
    </lineage>
</organism>
<evidence type="ECO:0000256" key="1">
    <source>
        <dbReference type="SAM" id="MobiDB-lite"/>
    </source>
</evidence>
<protein>
    <submittedName>
        <fullName evidence="2">Uncharacterized protein</fullName>
    </submittedName>
</protein>
<evidence type="ECO:0000313" key="3">
    <source>
        <dbReference type="Proteomes" id="UP000299102"/>
    </source>
</evidence>
<proteinExistence type="predicted"/>
<reference evidence="2 3" key="1">
    <citation type="journal article" date="2019" name="Commun. Biol.">
        <title>The bagworm genome reveals a unique fibroin gene that provides high tensile strength.</title>
        <authorList>
            <person name="Kono N."/>
            <person name="Nakamura H."/>
            <person name="Ohtoshi R."/>
            <person name="Tomita M."/>
            <person name="Numata K."/>
            <person name="Arakawa K."/>
        </authorList>
    </citation>
    <scope>NUCLEOTIDE SEQUENCE [LARGE SCALE GENOMIC DNA]</scope>
</reference>